<accession>A0A0J7JCR3</accession>
<reference evidence="1 2" key="1">
    <citation type="submission" date="2015-06" db="EMBL/GenBank/DDBJ databases">
        <title>Marinobacter subterrani, a genetically tractable neutrophilic iron-oxidizing strain isolated from the Soudan Iron Mine.</title>
        <authorList>
            <person name="Bonis B.M."/>
            <person name="Gralnick J.A."/>
        </authorList>
    </citation>
    <scope>NUCLEOTIDE SEQUENCE [LARGE SCALE GENOMIC DNA]</scope>
    <source>
        <strain evidence="1 2">JG233</strain>
    </source>
</reference>
<evidence type="ECO:0000313" key="1">
    <source>
        <dbReference type="EMBL" id="KMQ76308.1"/>
    </source>
</evidence>
<dbReference type="Proteomes" id="UP000036102">
    <property type="component" value="Unassembled WGS sequence"/>
</dbReference>
<dbReference type="Gene3D" id="3.90.1530.10">
    <property type="entry name" value="Conserved hypothetical protein from pyrococcus furiosus pfu- 392566-001, ParB domain"/>
    <property type="match status" value="1"/>
</dbReference>
<dbReference type="AlphaFoldDB" id="A0A0J7JCR3"/>
<dbReference type="SUPFAM" id="SSF110849">
    <property type="entry name" value="ParB/Sulfiredoxin"/>
    <property type="match status" value="1"/>
</dbReference>
<name>A0A0J7JCR3_9GAMM</name>
<gene>
    <name evidence="1" type="ORF">Msub_12519</name>
</gene>
<dbReference type="InterPro" id="IPR036086">
    <property type="entry name" value="ParB/Sulfiredoxin_sf"/>
</dbReference>
<organism evidence="1 2">
    <name type="scientific">Marinobacter subterrani</name>
    <dbReference type="NCBI Taxonomy" id="1658765"/>
    <lineage>
        <taxon>Bacteria</taxon>
        <taxon>Pseudomonadati</taxon>
        <taxon>Pseudomonadota</taxon>
        <taxon>Gammaproteobacteria</taxon>
        <taxon>Pseudomonadales</taxon>
        <taxon>Marinobacteraceae</taxon>
        <taxon>Marinobacter</taxon>
    </lineage>
</organism>
<dbReference type="RefSeq" id="WP_053077957.1">
    <property type="nucleotide sequence ID" value="NZ_LFBU01000001.1"/>
</dbReference>
<dbReference type="EMBL" id="LFBU01000001">
    <property type="protein sequence ID" value="KMQ76308.1"/>
    <property type="molecule type" value="Genomic_DNA"/>
</dbReference>
<proteinExistence type="predicted"/>
<dbReference type="OrthoDB" id="8442375at2"/>
<sequence>MSQDHEIQYVDINDLLLDPRNPRLPESIERTDREILGYMASQTSIEDLVSAIAQNGYFAGEPVIAVPHPSGSEKEGGDDTQKYVVVEGNRRLTAVKILQDIDIIEHPGLRLREIYDNAIHRPSTIPVIVRDSREAVIPYLGYRHITGVKEWEPLAKARYIFELFVLSSEADSPEDRYRFVAKQIGSRYDHIKRNLDALAAYRVIEENGYFGIPGLSESSIKFGVLMTAINDSNIGRYVGICEEDDNGDFFPVHPIINQGVIDVRNLYQLCRWIYEKKENGKSVLGESRNIRQLSHVLKNEKATKILIDGASLEYAHRQTEGVTEDLKQSLYEAEALISQAASVVAHVRYEDELLELARSMRENIKLIGNTLKDKQRQASEDDDAF</sequence>
<keyword evidence="2" id="KW-1185">Reference proteome</keyword>
<comment type="caution">
    <text evidence="1">The sequence shown here is derived from an EMBL/GenBank/DDBJ whole genome shotgun (WGS) entry which is preliminary data.</text>
</comment>
<dbReference type="PATRIC" id="fig|1658765.3.peg.2537"/>
<dbReference type="CDD" id="cd16387">
    <property type="entry name" value="ParB_N_Srx"/>
    <property type="match status" value="1"/>
</dbReference>
<dbReference type="STRING" id="1658765.Msub_12519"/>
<protein>
    <submittedName>
        <fullName evidence="1">ParB-like nuclease domain</fullName>
    </submittedName>
</protein>
<evidence type="ECO:0000313" key="2">
    <source>
        <dbReference type="Proteomes" id="UP000036102"/>
    </source>
</evidence>